<dbReference type="Proteomes" id="UP001165740">
    <property type="component" value="Chromosome 1"/>
</dbReference>
<sequence>MIYSLIILDTMAVLEPYFINYLMLIPATCIIILLSFLEKRKHRSDICCGRNALVIPIPTLDGFENRLAYAVAFAVTIDTFLRVVFFSYSLGFVASPWIKVLYSLLQALIISILFLPYFACINTRHRAVGAIINIIYSIVWFGINVVYCDEEFKIIDNYFASKDSFKVIAVFLDLPYFMCQLIFIFYCCYILYRCYKTKSFVNKHIPGAVKPHQVDHVRWVFRKSKDKLYQALLTESQTSFVDRMNSSKKLKLATNLPFFKYPTKIVSQTLFQLVVVYLISIGVIFTLFLENEITSTSQNTESTSPATTIETIIVAIIQAIQLIKSVSTDFGISKIIKASWSIALGVSILIAIFNIMMFLRNCRYHLLKLYQGDKSFISDWKYTSASYLASSSNCVGYSIIFTAWSFIVNFIVLFISLFIVIGVFHFCVLFDIIWVLIERIALLLSIPLFGLILGLIMILLSKMCFLQRKLEPTDKELPLNVDNRKVFEIISYFNLYFGMTTGLLGCIRRFLLSAAFGLFSLGRLDKSIYSRDLQKFDGAYGTYVAMLQVDNAHNNPSMRLFAHILWSGVLVSRIRASGGTEMEIAELIAALNRIEDVSAVSYIDLYAVGTIVDRKSKQSRTRWLLAYTLVNNPQLKANRKKCLPSRDIGNREANLPIVVANPHFEYSTLA</sequence>
<accession>A0A9W2ZER9</accession>
<name>A0A9W2ZER9_BIOGL</name>
<keyword evidence="5 8" id="KW-1133">Transmembrane helix</keyword>
<keyword evidence="9" id="KW-1185">Reference proteome</keyword>
<keyword evidence="3" id="KW-1003">Cell membrane</keyword>
<protein>
    <submittedName>
        <fullName evidence="10">Stimulated by retinoic acid gene 6 protein-like isoform X1</fullName>
    </submittedName>
</protein>
<comment type="subcellular location">
    <subcellularLocation>
        <location evidence="1">Cell membrane</location>
        <topology evidence="1">Multi-pass membrane protein</topology>
    </subcellularLocation>
</comment>
<feature type="transmembrane region" description="Helical" evidence="8">
    <location>
        <begin position="440"/>
        <end position="460"/>
    </location>
</feature>
<feature type="transmembrane region" description="Helical" evidence="8">
    <location>
        <begin position="495"/>
        <end position="521"/>
    </location>
</feature>
<feature type="transmembrane region" description="Helical" evidence="8">
    <location>
        <begin position="406"/>
        <end position="428"/>
    </location>
</feature>
<feature type="transmembrane region" description="Helical" evidence="8">
    <location>
        <begin position="127"/>
        <end position="147"/>
    </location>
</feature>
<keyword evidence="6 8" id="KW-0472">Membrane</keyword>
<keyword evidence="4 8" id="KW-0812">Transmembrane</keyword>
<feature type="transmembrane region" description="Helical" evidence="8">
    <location>
        <begin position="380"/>
        <end position="400"/>
    </location>
</feature>
<dbReference type="GeneID" id="106057755"/>
<dbReference type="PANTHER" id="PTHR21444:SF15">
    <property type="entry name" value="RECEPTOR FOR RETINOL UPTAKE STRA6"/>
    <property type="match status" value="1"/>
</dbReference>
<dbReference type="InterPro" id="IPR026612">
    <property type="entry name" value="STRA6-like"/>
</dbReference>
<evidence type="ECO:0000313" key="9">
    <source>
        <dbReference type="Proteomes" id="UP001165740"/>
    </source>
</evidence>
<keyword evidence="2" id="KW-0813">Transport</keyword>
<feature type="transmembrane region" description="Helical" evidence="8">
    <location>
        <begin position="338"/>
        <end position="359"/>
    </location>
</feature>
<dbReference type="Pfam" id="PF14752">
    <property type="entry name" value="RBP_receptor"/>
    <property type="match status" value="1"/>
</dbReference>
<evidence type="ECO:0000313" key="10">
    <source>
        <dbReference type="RefSeq" id="XP_055873452.1"/>
    </source>
</evidence>
<dbReference type="OrthoDB" id="2376984at2759"/>
<feature type="transmembrane region" description="Helical" evidence="8">
    <location>
        <begin position="270"/>
        <end position="289"/>
    </location>
</feature>
<evidence type="ECO:0000256" key="4">
    <source>
        <dbReference type="ARBA" id="ARBA00022692"/>
    </source>
</evidence>
<dbReference type="OMA" id="VNITHYI"/>
<evidence type="ECO:0000256" key="8">
    <source>
        <dbReference type="SAM" id="Phobius"/>
    </source>
</evidence>
<evidence type="ECO:0000256" key="5">
    <source>
        <dbReference type="ARBA" id="ARBA00022989"/>
    </source>
</evidence>
<dbReference type="RefSeq" id="XP_055873452.1">
    <property type="nucleotide sequence ID" value="XM_056017477.1"/>
</dbReference>
<feature type="transmembrane region" description="Helical" evidence="8">
    <location>
        <begin position="167"/>
        <end position="192"/>
    </location>
</feature>
<evidence type="ECO:0000256" key="2">
    <source>
        <dbReference type="ARBA" id="ARBA00022448"/>
    </source>
</evidence>
<evidence type="ECO:0000256" key="3">
    <source>
        <dbReference type="ARBA" id="ARBA00022475"/>
    </source>
</evidence>
<dbReference type="GO" id="GO:0034632">
    <property type="term" value="F:retinol transmembrane transporter activity"/>
    <property type="evidence" value="ECO:0007669"/>
    <property type="project" value="InterPro"/>
</dbReference>
<dbReference type="AlphaFoldDB" id="A0A9W2ZER9"/>
<feature type="transmembrane region" description="Helical" evidence="8">
    <location>
        <begin position="100"/>
        <end position="120"/>
    </location>
</feature>
<proteinExistence type="predicted"/>
<evidence type="ECO:0000256" key="6">
    <source>
        <dbReference type="ARBA" id="ARBA00023136"/>
    </source>
</evidence>
<feature type="transmembrane region" description="Helical" evidence="8">
    <location>
        <begin position="18"/>
        <end position="37"/>
    </location>
</feature>
<reference evidence="10" key="1">
    <citation type="submission" date="2025-08" db="UniProtKB">
        <authorList>
            <consortium name="RefSeq"/>
        </authorList>
    </citation>
    <scope>IDENTIFICATION</scope>
</reference>
<dbReference type="GO" id="GO:0005886">
    <property type="term" value="C:plasma membrane"/>
    <property type="evidence" value="ECO:0007669"/>
    <property type="project" value="UniProtKB-SubCell"/>
</dbReference>
<dbReference type="GO" id="GO:0038023">
    <property type="term" value="F:signaling receptor activity"/>
    <property type="evidence" value="ECO:0007669"/>
    <property type="project" value="InterPro"/>
</dbReference>
<evidence type="ECO:0000256" key="7">
    <source>
        <dbReference type="ARBA" id="ARBA00023170"/>
    </source>
</evidence>
<gene>
    <name evidence="10" type="primary">LOC106057755</name>
</gene>
<keyword evidence="7" id="KW-0675">Receptor</keyword>
<feature type="transmembrane region" description="Helical" evidence="8">
    <location>
        <begin position="67"/>
        <end position="88"/>
    </location>
</feature>
<evidence type="ECO:0000256" key="1">
    <source>
        <dbReference type="ARBA" id="ARBA00004651"/>
    </source>
</evidence>
<organism evidence="9 10">
    <name type="scientific">Biomphalaria glabrata</name>
    <name type="common">Bloodfluke planorb</name>
    <name type="synonym">Freshwater snail</name>
    <dbReference type="NCBI Taxonomy" id="6526"/>
    <lineage>
        <taxon>Eukaryota</taxon>
        <taxon>Metazoa</taxon>
        <taxon>Spiralia</taxon>
        <taxon>Lophotrochozoa</taxon>
        <taxon>Mollusca</taxon>
        <taxon>Gastropoda</taxon>
        <taxon>Heterobranchia</taxon>
        <taxon>Euthyneura</taxon>
        <taxon>Panpulmonata</taxon>
        <taxon>Hygrophila</taxon>
        <taxon>Lymnaeoidea</taxon>
        <taxon>Planorbidae</taxon>
        <taxon>Biomphalaria</taxon>
    </lineage>
</organism>
<dbReference type="GO" id="GO:0071939">
    <property type="term" value="P:vitamin A import into cell"/>
    <property type="evidence" value="ECO:0007669"/>
    <property type="project" value="TreeGrafter"/>
</dbReference>
<dbReference type="PANTHER" id="PTHR21444">
    <property type="entry name" value="COILED-COIL DOMAIN-CONTAINING PROTEIN 180"/>
    <property type="match status" value="1"/>
</dbReference>